<proteinExistence type="predicted"/>
<dbReference type="InterPro" id="IPR043129">
    <property type="entry name" value="ATPase_NBD"/>
</dbReference>
<dbReference type="InParanoid" id="W4K4Z5"/>
<dbReference type="STRING" id="747525.W4K4Z5"/>
<evidence type="ECO:0000313" key="2">
    <source>
        <dbReference type="Proteomes" id="UP000030671"/>
    </source>
</evidence>
<dbReference type="EMBL" id="KI925459">
    <property type="protein sequence ID" value="ETW80440.1"/>
    <property type="molecule type" value="Genomic_DNA"/>
</dbReference>
<dbReference type="OrthoDB" id="2963168at2759"/>
<dbReference type="AlphaFoldDB" id="W4K4Z5"/>
<dbReference type="PANTHER" id="PTHR14187">
    <property type="entry name" value="ALPHA KINASE/ELONGATION FACTOR 2 KINASE"/>
    <property type="match status" value="1"/>
</dbReference>
<dbReference type="Proteomes" id="UP000030671">
    <property type="component" value="Unassembled WGS sequence"/>
</dbReference>
<dbReference type="HOGENOM" id="CLU_009958_4_2_1"/>
<dbReference type="KEGG" id="hir:HETIRDRAFT_154793"/>
<dbReference type="eggNOG" id="KOG0101">
    <property type="taxonomic scope" value="Eukaryota"/>
</dbReference>
<dbReference type="RefSeq" id="XP_009547192.1">
    <property type="nucleotide sequence ID" value="XM_009548897.1"/>
</dbReference>
<dbReference type="Gene3D" id="3.30.420.40">
    <property type="match status" value="1"/>
</dbReference>
<name>W4K4Z5_HETIT</name>
<dbReference type="SUPFAM" id="SSF53067">
    <property type="entry name" value="Actin-like ATPase domain"/>
    <property type="match status" value="2"/>
</dbReference>
<dbReference type="CDD" id="cd10170">
    <property type="entry name" value="ASKHA_NBD_HSP70"/>
    <property type="match status" value="1"/>
</dbReference>
<protein>
    <submittedName>
        <fullName evidence="1">Uncharacterized protein</fullName>
    </submittedName>
</protein>
<reference evidence="1 2" key="1">
    <citation type="journal article" date="2012" name="New Phytol.">
        <title>Insight into trade-off between wood decay and parasitism from the genome of a fungal forest pathogen.</title>
        <authorList>
            <person name="Olson A."/>
            <person name="Aerts A."/>
            <person name="Asiegbu F."/>
            <person name="Belbahri L."/>
            <person name="Bouzid O."/>
            <person name="Broberg A."/>
            <person name="Canback B."/>
            <person name="Coutinho P.M."/>
            <person name="Cullen D."/>
            <person name="Dalman K."/>
            <person name="Deflorio G."/>
            <person name="van Diepen L.T."/>
            <person name="Dunand C."/>
            <person name="Duplessis S."/>
            <person name="Durling M."/>
            <person name="Gonthier P."/>
            <person name="Grimwood J."/>
            <person name="Fossdal C.G."/>
            <person name="Hansson D."/>
            <person name="Henrissat B."/>
            <person name="Hietala A."/>
            <person name="Himmelstrand K."/>
            <person name="Hoffmeister D."/>
            <person name="Hogberg N."/>
            <person name="James T.Y."/>
            <person name="Karlsson M."/>
            <person name="Kohler A."/>
            <person name="Kues U."/>
            <person name="Lee Y.H."/>
            <person name="Lin Y.C."/>
            <person name="Lind M."/>
            <person name="Lindquist E."/>
            <person name="Lombard V."/>
            <person name="Lucas S."/>
            <person name="Lunden K."/>
            <person name="Morin E."/>
            <person name="Murat C."/>
            <person name="Park J."/>
            <person name="Raffaello T."/>
            <person name="Rouze P."/>
            <person name="Salamov A."/>
            <person name="Schmutz J."/>
            <person name="Solheim H."/>
            <person name="Stahlberg J."/>
            <person name="Velez H."/>
            <person name="de Vries R.P."/>
            <person name="Wiebenga A."/>
            <person name="Woodward S."/>
            <person name="Yakovlev I."/>
            <person name="Garbelotto M."/>
            <person name="Martin F."/>
            <person name="Grigoriev I.V."/>
            <person name="Stenlid J."/>
        </authorList>
    </citation>
    <scope>NUCLEOTIDE SEQUENCE [LARGE SCALE GENOMIC DNA]</scope>
    <source>
        <strain evidence="1 2">TC 32-1</strain>
    </source>
</reference>
<sequence length="595" mass="66522">MIHRKPFHGPKRRLVLSMDLGTTFSGMSYAVLDPGKAPEIKTVNRYPGQEAGDAKIPTVVWYDSNGQVLAVGAEEPSEPPVEDPEWQDDAVDEWEDVPKVFKVEWFKLLLGPKGMHTDPAIPSIKLPPGKQDVLEVYADFYRYMYGHARTYIEQTHANGDLLWESFGEDIDFILSHPNGWEGAQQSAMRRAAIKAELVPDTLDGRERVKFVTEGEASFHCCISSGMISESVEIGKNVMIVDAGGGTVDISTYTFTKSTPIAIDEIAASGCIFQGSVLVSSRASAYLRQSLASSRFGSESHIQAITTEFDKTTKKRFKGTGDSWVKFGQPSDRDLEFGIRNGQKKLTVDEIASFFDPAIRDIMHEIEAQQRAAKNHVISTFFLVGGFAASEYLYTKLRGQLEAHGSQIFRPDSHTNKAVAEGAVSFHLDHYVSSRVARFVYGVECRKLFVSHDRDHRSRFATKEIAEDGTVRLPKGFSIILPKGTQVSETEEFERSFYQSSRTGLYWIESTILCYKGRRTPSWTDEEPGLFSALCTVSADVSQVPKIRLKGPSGRYFRQDYEIVLSFGLTELKARISWMENGVKKFGPASIVYDEN</sequence>
<dbReference type="PANTHER" id="PTHR14187:SF5">
    <property type="entry name" value="HEAT SHOCK 70 KDA PROTEIN 12A"/>
    <property type="match status" value="1"/>
</dbReference>
<keyword evidence="2" id="KW-1185">Reference proteome</keyword>
<gene>
    <name evidence="1" type="ORF">HETIRDRAFT_154793</name>
</gene>
<organism evidence="1 2">
    <name type="scientific">Heterobasidion irregulare (strain TC 32-1)</name>
    <dbReference type="NCBI Taxonomy" id="747525"/>
    <lineage>
        <taxon>Eukaryota</taxon>
        <taxon>Fungi</taxon>
        <taxon>Dikarya</taxon>
        <taxon>Basidiomycota</taxon>
        <taxon>Agaricomycotina</taxon>
        <taxon>Agaricomycetes</taxon>
        <taxon>Russulales</taxon>
        <taxon>Bondarzewiaceae</taxon>
        <taxon>Heterobasidion</taxon>
        <taxon>Heterobasidion annosum species complex</taxon>
    </lineage>
</organism>
<evidence type="ECO:0000313" key="1">
    <source>
        <dbReference type="EMBL" id="ETW80440.1"/>
    </source>
</evidence>
<accession>W4K4Z5</accession>
<dbReference type="GeneID" id="20667523"/>